<feature type="chain" id="PRO_5012869615" evidence="9">
    <location>
        <begin position="24"/>
        <end position="526"/>
    </location>
</feature>
<dbReference type="EMBL" id="DF237806">
    <property type="protein sequence ID" value="GAQ91800.1"/>
    <property type="molecule type" value="Genomic_DNA"/>
</dbReference>
<dbReference type="GO" id="GO:0030246">
    <property type="term" value="F:carbohydrate binding"/>
    <property type="evidence" value="ECO:0007669"/>
    <property type="project" value="InterPro"/>
</dbReference>
<evidence type="ECO:0000256" key="6">
    <source>
        <dbReference type="ARBA" id="ARBA00022729"/>
    </source>
</evidence>
<dbReference type="PROSITE" id="PS50843">
    <property type="entry name" value="EXPANSIN_CBD"/>
    <property type="match status" value="1"/>
</dbReference>
<dbReference type="STRING" id="105231.A0A1Y1ILR0"/>
<dbReference type="GO" id="GO:0009664">
    <property type="term" value="P:plant-type cell wall organization"/>
    <property type="evidence" value="ECO:0007669"/>
    <property type="project" value="InterPro"/>
</dbReference>
<dbReference type="OMA" id="NANWIAV"/>
<evidence type="ECO:0000256" key="4">
    <source>
        <dbReference type="ARBA" id="ARBA00022512"/>
    </source>
</evidence>
<evidence type="ECO:0000256" key="8">
    <source>
        <dbReference type="SAM" id="MobiDB-lite"/>
    </source>
</evidence>
<dbReference type="GO" id="GO:0005576">
    <property type="term" value="C:extracellular region"/>
    <property type="evidence" value="ECO:0007669"/>
    <property type="project" value="InterPro"/>
</dbReference>
<evidence type="ECO:0000313" key="12">
    <source>
        <dbReference type="EMBL" id="GAQ91800.1"/>
    </source>
</evidence>
<comment type="subcellular location">
    <subcellularLocation>
        <location evidence="1">Membrane</location>
        <topology evidence="1">Peripheral membrane protein</topology>
    </subcellularLocation>
    <subcellularLocation>
        <location evidence="2">Secreted</location>
        <location evidence="2">Cell wall</location>
    </subcellularLocation>
</comment>
<dbReference type="InterPro" id="IPR007112">
    <property type="entry name" value="Expansin/allergen_DPBB_dom"/>
</dbReference>
<dbReference type="PRINTS" id="PR01225">
    <property type="entry name" value="EXPANSNFAMLY"/>
</dbReference>
<keyword evidence="4" id="KW-0134">Cell wall</keyword>
<dbReference type="OrthoDB" id="5823761at2759"/>
<evidence type="ECO:0000259" key="10">
    <source>
        <dbReference type="PROSITE" id="PS50842"/>
    </source>
</evidence>
<dbReference type="Pfam" id="PF01357">
    <property type="entry name" value="Expansin_C"/>
    <property type="match status" value="1"/>
</dbReference>
<feature type="compositionally biased region" description="Polar residues" evidence="8">
    <location>
        <begin position="260"/>
        <end position="278"/>
    </location>
</feature>
<evidence type="ECO:0000256" key="1">
    <source>
        <dbReference type="ARBA" id="ARBA00004170"/>
    </source>
</evidence>
<evidence type="ECO:0000256" key="7">
    <source>
        <dbReference type="ARBA" id="ARBA00023136"/>
    </source>
</evidence>
<name>A0A1Y1ILR0_KLENI</name>
<dbReference type="SUPFAM" id="SSF50685">
    <property type="entry name" value="Barwin-like endoglucanases"/>
    <property type="match status" value="1"/>
</dbReference>
<dbReference type="SUPFAM" id="SSF49590">
    <property type="entry name" value="PHL pollen allergen"/>
    <property type="match status" value="1"/>
</dbReference>
<dbReference type="InterPro" id="IPR002963">
    <property type="entry name" value="Expansin"/>
</dbReference>
<dbReference type="InterPro" id="IPR036749">
    <property type="entry name" value="Expansin_CBD_sf"/>
</dbReference>
<dbReference type="PROSITE" id="PS50842">
    <property type="entry name" value="EXPANSIN_EG45"/>
    <property type="match status" value="1"/>
</dbReference>
<evidence type="ECO:0000256" key="9">
    <source>
        <dbReference type="SAM" id="SignalP"/>
    </source>
</evidence>
<evidence type="ECO:0000313" key="13">
    <source>
        <dbReference type="Proteomes" id="UP000054558"/>
    </source>
</evidence>
<dbReference type="SMART" id="SM01063">
    <property type="entry name" value="CBM49"/>
    <property type="match status" value="1"/>
</dbReference>
<feature type="compositionally biased region" description="Pro residues" evidence="8">
    <location>
        <begin position="351"/>
        <end position="360"/>
    </location>
</feature>
<feature type="compositionally biased region" description="Low complexity" evidence="8">
    <location>
        <begin position="307"/>
        <end position="316"/>
    </location>
</feature>
<reference evidence="12 13" key="1">
    <citation type="journal article" date="2014" name="Nat. Commun.">
        <title>Klebsormidium flaccidum genome reveals primary factors for plant terrestrial adaptation.</title>
        <authorList>
            <person name="Hori K."/>
            <person name="Maruyama F."/>
            <person name="Fujisawa T."/>
            <person name="Togashi T."/>
            <person name="Yamamoto N."/>
            <person name="Seo M."/>
            <person name="Sato S."/>
            <person name="Yamada T."/>
            <person name="Mori H."/>
            <person name="Tajima N."/>
            <person name="Moriyama T."/>
            <person name="Ikeuchi M."/>
            <person name="Watanabe M."/>
            <person name="Wada H."/>
            <person name="Kobayashi K."/>
            <person name="Saito M."/>
            <person name="Masuda T."/>
            <person name="Sasaki-Sekimoto Y."/>
            <person name="Mashiguchi K."/>
            <person name="Awai K."/>
            <person name="Shimojima M."/>
            <person name="Masuda S."/>
            <person name="Iwai M."/>
            <person name="Nobusawa T."/>
            <person name="Narise T."/>
            <person name="Kondo S."/>
            <person name="Saito H."/>
            <person name="Sato R."/>
            <person name="Murakawa M."/>
            <person name="Ihara Y."/>
            <person name="Oshima-Yamada Y."/>
            <person name="Ohtaka K."/>
            <person name="Satoh M."/>
            <person name="Sonobe K."/>
            <person name="Ishii M."/>
            <person name="Ohtani R."/>
            <person name="Kanamori-Sato M."/>
            <person name="Honoki R."/>
            <person name="Miyazaki D."/>
            <person name="Mochizuki H."/>
            <person name="Umetsu J."/>
            <person name="Higashi K."/>
            <person name="Shibata D."/>
            <person name="Kamiya Y."/>
            <person name="Sato N."/>
            <person name="Nakamura Y."/>
            <person name="Tabata S."/>
            <person name="Ida S."/>
            <person name="Kurokawa K."/>
            <person name="Ohta H."/>
        </authorList>
    </citation>
    <scope>NUCLEOTIDE SEQUENCE [LARGE SCALE GENOMIC DNA]</scope>
    <source>
        <strain evidence="12 13">NIES-2285</strain>
    </source>
</reference>
<dbReference type="GO" id="GO:0016020">
    <property type="term" value="C:membrane"/>
    <property type="evidence" value="ECO:0007669"/>
    <property type="project" value="UniProtKB-SubCell"/>
</dbReference>
<dbReference type="Proteomes" id="UP000054558">
    <property type="component" value="Unassembled WGS sequence"/>
</dbReference>
<protein>
    <submittedName>
        <fullName evidence="12">Alpha-expansin</fullName>
    </submittedName>
</protein>
<accession>A0A1Y1ILR0</accession>
<dbReference type="InterPro" id="IPR009009">
    <property type="entry name" value="RlpA-like_DPBB"/>
</dbReference>
<feature type="domain" description="Expansin-like CBD" evidence="11">
    <location>
        <begin position="173"/>
        <end position="254"/>
    </location>
</feature>
<dbReference type="Pfam" id="PF09478">
    <property type="entry name" value="CBM49"/>
    <property type="match status" value="1"/>
</dbReference>
<keyword evidence="6 9" id="KW-0732">Signal</keyword>
<keyword evidence="13" id="KW-1185">Reference proteome</keyword>
<dbReference type="InterPro" id="IPR019028">
    <property type="entry name" value="CBM_49"/>
</dbReference>
<keyword evidence="7" id="KW-0472">Membrane</keyword>
<dbReference type="SMART" id="SM00837">
    <property type="entry name" value="DPBB_1"/>
    <property type="match status" value="1"/>
</dbReference>
<evidence type="ECO:0000256" key="5">
    <source>
        <dbReference type="ARBA" id="ARBA00022525"/>
    </source>
</evidence>
<dbReference type="CDD" id="cd22271">
    <property type="entry name" value="DPBB_EXP_N-like"/>
    <property type="match status" value="1"/>
</dbReference>
<feature type="signal peptide" evidence="9">
    <location>
        <begin position="1"/>
        <end position="23"/>
    </location>
</feature>
<dbReference type="InterPro" id="IPR007117">
    <property type="entry name" value="Expansin_CBD"/>
</dbReference>
<dbReference type="Pfam" id="PF03330">
    <property type="entry name" value="DPBB_1"/>
    <property type="match status" value="1"/>
</dbReference>
<sequence>MAANIAFASCGLVLFLLVGSAYGAFEMVNAPFGVVSTGDATFYGDQQGNGVDGGNCGYLGLRRNLGDLKHQTYGLQISAASYPLWQDGAGCGACYKVKCINSTFCHDKEMVVTITDFCPDQGWCDPWKYHFDLGGAAFPQLAQVKAGHFPLTYERVPCPRQGPIVLRVMGNPYWLSILSENVGGAGTTDAMEVQTDGNPDWISMTHDWGGYFKLTGQSFPGPLSVRLTQKLTGAQVVLKNCIPANWVPNTEYTCDANFGDSSSTSADVTPSPDVTSATAAPAIPEQPQTPEPILIQTPAPTDPQTPAPTDAQTAAPTNPPRIPSPTDAQTAAPTNPPQTPSPTDAQTAAPTNPPQTPSPTPVIASVVETGAPTDAPASPAPVTTTILEEPTGAADVTGGNCISWAQGQSHRRLLDSSTVQLCTKVVTEWTEGDGTQVAQYQLNLINSGNAPLTGITMGLTNFNPWYNQYWKFDYNNSTQTATLPDWQVALASGQTFNFGYIQAGASGATFSIQDVQFAALAKRRSR</sequence>
<dbReference type="PRINTS" id="PR01226">
    <property type="entry name" value="EXPANSIN"/>
</dbReference>
<organism evidence="12 13">
    <name type="scientific">Klebsormidium nitens</name>
    <name type="common">Green alga</name>
    <name type="synonym">Ulothrix nitens</name>
    <dbReference type="NCBI Taxonomy" id="105231"/>
    <lineage>
        <taxon>Eukaryota</taxon>
        <taxon>Viridiplantae</taxon>
        <taxon>Streptophyta</taxon>
        <taxon>Klebsormidiophyceae</taxon>
        <taxon>Klebsormidiales</taxon>
        <taxon>Klebsormidiaceae</taxon>
        <taxon>Klebsormidium</taxon>
    </lineage>
</organism>
<dbReference type="InterPro" id="IPR007118">
    <property type="entry name" value="Expan_Lol_pI"/>
</dbReference>
<dbReference type="Gene3D" id="2.60.40.760">
    <property type="entry name" value="Expansin, cellulose-binding-like domain"/>
    <property type="match status" value="1"/>
</dbReference>
<comment type="similarity">
    <text evidence="3">Belongs to the expansin family. Expansin A subfamily.</text>
</comment>
<proteinExistence type="inferred from homology"/>
<feature type="compositionally biased region" description="Low complexity" evidence="8">
    <location>
        <begin position="341"/>
        <end position="350"/>
    </location>
</feature>
<keyword evidence="5" id="KW-0964">Secreted</keyword>
<gene>
    <name evidence="12" type="ORF">KFL_008570040</name>
</gene>
<dbReference type="Gene3D" id="2.40.40.10">
    <property type="entry name" value="RlpA-like domain"/>
    <property type="match status" value="1"/>
</dbReference>
<evidence type="ECO:0000259" key="11">
    <source>
        <dbReference type="PROSITE" id="PS50843"/>
    </source>
</evidence>
<dbReference type="PANTHER" id="PTHR31867">
    <property type="entry name" value="EXPANSIN-A15"/>
    <property type="match status" value="1"/>
</dbReference>
<dbReference type="AlphaFoldDB" id="A0A1Y1ILR0"/>
<evidence type="ECO:0000256" key="3">
    <source>
        <dbReference type="ARBA" id="ARBA00005392"/>
    </source>
</evidence>
<feature type="region of interest" description="Disordered" evidence="8">
    <location>
        <begin position="260"/>
        <end position="363"/>
    </location>
</feature>
<feature type="domain" description="Expansin-like EG45" evidence="10">
    <location>
        <begin position="53"/>
        <end position="163"/>
    </location>
</feature>
<evidence type="ECO:0000256" key="2">
    <source>
        <dbReference type="ARBA" id="ARBA00004191"/>
    </source>
</evidence>
<dbReference type="InterPro" id="IPR036908">
    <property type="entry name" value="RlpA-like_sf"/>
</dbReference>